<proteinExistence type="inferred from homology"/>
<evidence type="ECO:0000256" key="9">
    <source>
        <dbReference type="HAMAP-Rule" id="MF_00212"/>
    </source>
</evidence>
<keyword evidence="13" id="KW-1185">Reference proteome</keyword>
<dbReference type="RefSeq" id="WP_232237640.1">
    <property type="nucleotide sequence ID" value="NZ_CP016076.1"/>
</dbReference>
<name>A0AAC9LBA4_9PSEU</name>
<dbReference type="SUPFAM" id="SSF51905">
    <property type="entry name" value="FAD/NAD(P)-binding domain"/>
    <property type="match status" value="1"/>
</dbReference>
<dbReference type="Gene3D" id="3.30.70.2190">
    <property type="match status" value="1"/>
</dbReference>
<dbReference type="PROSITE" id="PS51387">
    <property type="entry name" value="FAD_PCMH"/>
    <property type="match status" value="1"/>
</dbReference>
<dbReference type="InterPro" id="IPR016166">
    <property type="entry name" value="FAD-bd_PCMH"/>
</dbReference>
<dbReference type="InterPro" id="IPR004113">
    <property type="entry name" value="FAD-bd_oxidored_4_C"/>
</dbReference>
<dbReference type="InterPro" id="IPR006231">
    <property type="entry name" value="MQO"/>
</dbReference>
<dbReference type="Gene3D" id="3.30.43.10">
    <property type="entry name" value="Uridine Diphospho-n-acetylenolpyruvylglucosamine Reductase, domain 2"/>
    <property type="match status" value="1"/>
</dbReference>
<dbReference type="InterPro" id="IPR051264">
    <property type="entry name" value="FAD-oxidored/transferase_4"/>
</dbReference>
<comment type="catalytic activity">
    <reaction evidence="1 9">
        <text>(S)-malate + a quinone = a quinol + oxaloacetate</text>
        <dbReference type="Rhea" id="RHEA:46012"/>
        <dbReference type="ChEBI" id="CHEBI:15589"/>
        <dbReference type="ChEBI" id="CHEBI:16452"/>
        <dbReference type="ChEBI" id="CHEBI:24646"/>
        <dbReference type="ChEBI" id="CHEBI:132124"/>
        <dbReference type="EC" id="1.1.5.4"/>
    </reaction>
</comment>
<dbReference type="SUPFAM" id="SSF55103">
    <property type="entry name" value="FAD-linked oxidases, C-terminal domain"/>
    <property type="match status" value="1"/>
</dbReference>
<comment type="similarity">
    <text evidence="4">Belongs to the FAD-binding oxidoreductase/transferase type 4 family.</text>
</comment>
<feature type="region of interest" description="Disordered" evidence="10">
    <location>
        <begin position="500"/>
        <end position="528"/>
    </location>
</feature>
<keyword evidence="5 9" id="KW-0816">Tricarboxylic acid cycle</keyword>
<dbReference type="NCBIfam" id="NF003611">
    <property type="entry name" value="PRK05257.3-2"/>
    <property type="match status" value="1"/>
</dbReference>
<dbReference type="NCBIfam" id="NF003606">
    <property type="entry name" value="PRK05257.2-1"/>
    <property type="match status" value="1"/>
</dbReference>
<dbReference type="Proteomes" id="UP000185511">
    <property type="component" value="Chromosome"/>
</dbReference>
<evidence type="ECO:0000256" key="10">
    <source>
        <dbReference type="SAM" id="MobiDB-lite"/>
    </source>
</evidence>
<dbReference type="Pfam" id="PF02913">
    <property type="entry name" value="FAD-oxidase_C"/>
    <property type="match status" value="1"/>
</dbReference>
<evidence type="ECO:0000256" key="7">
    <source>
        <dbReference type="ARBA" id="ARBA00022827"/>
    </source>
</evidence>
<evidence type="ECO:0000256" key="5">
    <source>
        <dbReference type="ARBA" id="ARBA00022532"/>
    </source>
</evidence>
<comment type="pathway">
    <text evidence="3 9">Carbohydrate metabolism; tricarboxylic acid cycle; oxaloacetate from (S)-malate (quinone route): step 1/1.</text>
</comment>
<dbReference type="InterPro" id="IPR016167">
    <property type="entry name" value="FAD-bd_PCMH_sub1"/>
</dbReference>
<dbReference type="FunFam" id="3.30.465.10:FF:000001">
    <property type="entry name" value="D-2-hydroxyglutarate dehydrogenase, mitochondrial"/>
    <property type="match status" value="1"/>
</dbReference>
<dbReference type="InterPro" id="IPR016169">
    <property type="entry name" value="FAD-bd_PCMH_sub2"/>
</dbReference>
<dbReference type="SUPFAM" id="SSF56176">
    <property type="entry name" value="FAD-binding/transporter-associated domain-like"/>
    <property type="match status" value="1"/>
</dbReference>
<feature type="domain" description="FAD-binding PCMH-type" evidence="11">
    <location>
        <begin position="567"/>
        <end position="748"/>
    </location>
</feature>
<evidence type="ECO:0000313" key="12">
    <source>
        <dbReference type="EMBL" id="APU13184.1"/>
    </source>
</evidence>
<evidence type="ECO:0000256" key="2">
    <source>
        <dbReference type="ARBA" id="ARBA00001974"/>
    </source>
</evidence>
<dbReference type="PANTHER" id="PTHR43716:SF2">
    <property type="entry name" value="BLL6224 PROTEIN"/>
    <property type="match status" value="1"/>
</dbReference>
<dbReference type="GO" id="GO:0008924">
    <property type="term" value="F:L-malate dehydrogenase (quinone) activity"/>
    <property type="evidence" value="ECO:0007669"/>
    <property type="project" value="UniProtKB-UniRule"/>
</dbReference>
<evidence type="ECO:0000256" key="6">
    <source>
        <dbReference type="ARBA" id="ARBA00022630"/>
    </source>
</evidence>
<comment type="similarity">
    <text evidence="9">Belongs to the MQO family.</text>
</comment>
<evidence type="ECO:0000256" key="8">
    <source>
        <dbReference type="ARBA" id="ARBA00023002"/>
    </source>
</evidence>
<accession>A0AAC9LBA4</accession>
<sequence>MPDTDDHDVVLIGAGIMSTTLGVLLARLQPDWRITVVERLPDAGLESSHAWNNAGTGHAGLCEFNYTPRRPDGSVDPEGALRIAEQFRTSLCFWAQLVEEGLLDSPGDFVRSVPHLGFGRGAEGVAYLRARFEAVRGHPLFADLAFSDDRAVLASWLPLVFRDRSAREPVAATRSAQGTDVDFGVLARGLLAALRRQGATVRLNHEVQALHRHGERWHLAVRDRVTDRRRGLRARFVFVGAGGATLPLLQSARVPEVRGLGAFPISGRFLRASRPELVAAHTAKLYGHAAPGAPALSVPHLDRRVVDGQEHLLFGPFAAFSPRFLREGRLTDLVRSVRVDNLSTLAASARDNRDLMAYLLRQLTQSPADRLAALREFVPTARAEDWELVTAGQRVQLLKTVGGRGTMVGYGAETLVSAGGSLAALLGASPGASASASAMIDVLATCFPERMSDWGPRLREVAPSASPVLGSDQASAAERLAQARRTLGLVPVSAVAAEDDPARRGCPAPGRGPVARRDDPAHRSESPVSNAVDRDLLVRLHEAVGSAGLVTDPDRMRGHLTDWRDAYRGRAAAVVRPGSAEEVSRVVGLCHRAGVAVVPQGGNTGLCGGSVPDSSGAQIALSLTRLRRVREVDPANQTITVEAGVVLENVQRAAREAGLLFPLSLGAQGNCTIGGNLATNAGGTAVLRYGTMRDLTLGLEVVLPDGRVWDGLRGLRKDNTGYDLKHLFIGSEGTLGVITAAVLTLFPAIRSRATAWVALPDPQAAVDLIGVLRATAGPRLTGCELMSAQSLEFVLRHVPGTRDPFTGAHPWYALVELSDPMADAGLDATLETALGAAFDRELLLDAVVAEGSARIAALWNLREGISEAQNQEGPSLKHDVTVPIGSIPAFVRETDEALRAAVPGIRIVTYGHVGDGNLHYNLSGPLGMEPDVFRARAEELARIVYDSTARFAGSISAEHGLGQSKRDLLADYKPAVEIELMRGVKRLLDPAGLMNPGKVLPAE</sequence>
<keyword evidence="7 9" id="KW-0274">FAD</keyword>
<dbReference type="NCBIfam" id="TIGR01320">
    <property type="entry name" value="mal_quin_oxido"/>
    <property type="match status" value="1"/>
</dbReference>
<evidence type="ECO:0000259" key="11">
    <source>
        <dbReference type="PROSITE" id="PS51387"/>
    </source>
</evidence>
<dbReference type="GO" id="GO:0022904">
    <property type="term" value="P:respiratory electron transport chain"/>
    <property type="evidence" value="ECO:0007669"/>
    <property type="project" value="TreeGrafter"/>
</dbReference>
<protein>
    <recommendedName>
        <fullName evidence="9">Probable malate:quinone oxidoreductase</fullName>
        <ecNumber evidence="9">1.1.5.4</ecNumber>
    </recommendedName>
    <alternativeName>
        <fullName evidence="9">MQO</fullName>
    </alternativeName>
    <alternativeName>
        <fullName evidence="9">Malate dehydrogenase [quinone]</fullName>
    </alternativeName>
</protein>
<comment type="cofactor">
    <cofactor evidence="2 9">
        <name>FAD</name>
        <dbReference type="ChEBI" id="CHEBI:57692"/>
    </cofactor>
</comment>
<dbReference type="EMBL" id="CP016076">
    <property type="protein sequence ID" value="APU13184.1"/>
    <property type="molecule type" value="Genomic_DNA"/>
</dbReference>
<dbReference type="Gene3D" id="3.50.50.60">
    <property type="entry name" value="FAD/NAD(P)-binding domain"/>
    <property type="match status" value="1"/>
</dbReference>
<dbReference type="Gene3D" id="3.30.465.10">
    <property type="match status" value="1"/>
</dbReference>
<keyword evidence="6 9" id="KW-0285">Flavoprotein</keyword>
<dbReference type="KEGG" id="acad:UA74_05540"/>
<dbReference type="Gene3D" id="1.10.45.10">
    <property type="entry name" value="Vanillyl-alcohol Oxidase, Chain A, domain 4"/>
    <property type="match status" value="1"/>
</dbReference>
<dbReference type="InterPro" id="IPR036188">
    <property type="entry name" value="FAD/NAD-bd_sf"/>
</dbReference>
<dbReference type="AlphaFoldDB" id="A0AAC9LBA4"/>
<dbReference type="HAMAP" id="MF_00212">
    <property type="entry name" value="MQO"/>
    <property type="match status" value="1"/>
</dbReference>
<dbReference type="InterPro" id="IPR016171">
    <property type="entry name" value="Vanillyl_alc_oxidase_C-sub2"/>
</dbReference>
<dbReference type="Gene3D" id="3.30.9.10">
    <property type="entry name" value="D-Amino Acid Oxidase, subunit A, domain 2"/>
    <property type="match status" value="1"/>
</dbReference>
<dbReference type="GO" id="GO:0006099">
    <property type="term" value="P:tricarboxylic acid cycle"/>
    <property type="evidence" value="ECO:0007669"/>
    <property type="project" value="UniProtKB-UniRule"/>
</dbReference>
<dbReference type="FunFam" id="1.10.45.10:FF:000001">
    <property type="entry name" value="D-lactate dehydrogenase mitochondrial"/>
    <property type="match status" value="1"/>
</dbReference>
<organism evidence="12 13">
    <name type="scientific">Actinoalloteichus fjordicus</name>
    <dbReference type="NCBI Taxonomy" id="1612552"/>
    <lineage>
        <taxon>Bacteria</taxon>
        <taxon>Bacillati</taxon>
        <taxon>Actinomycetota</taxon>
        <taxon>Actinomycetes</taxon>
        <taxon>Pseudonocardiales</taxon>
        <taxon>Pseudonocardiaceae</taxon>
        <taxon>Actinoalloteichus</taxon>
    </lineage>
</organism>
<dbReference type="Gene3D" id="3.30.70.2740">
    <property type="match status" value="1"/>
</dbReference>
<dbReference type="Pfam" id="PF06039">
    <property type="entry name" value="Mqo"/>
    <property type="match status" value="1"/>
</dbReference>
<dbReference type="PANTHER" id="PTHR43716">
    <property type="entry name" value="D-2-HYDROXYGLUTARATE DEHYDROGENASE, MITOCHONDRIAL"/>
    <property type="match status" value="1"/>
</dbReference>
<evidence type="ECO:0000256" key="4">
    <source>
        <dbReference type="ARBA" id="ARBA00008000"/>
    </source>
</evidence>
<dbReference type="EC" id="1.1.5.4" evidence="9"/>
<dbReference type="InterPro" id="IPR006094">
    <property type="entry name" value="Oxid_FAD_bind_N"/>
</dbReference>
<gene>
    <name evidence="9" type="primary">mqo</name>
    <name evidence="12" type="ORF">UA74_05540</name>
</gene>
<dbReference type="GO" id="GO:0071949">
    <property type="term" value="F:FAD binding"/>
    <property type="evidence" value="ECO:0007669"/>
    <property type="project" value="InterPro"/>
</dbReference>
<dbReference type="InterPro" id="IPR016164">
    <property type="entry name" value="FAD-linked_Oxase-like_C"/>
</dbReference>
<reference evidence="13" key="1">
    <citation type="submission" date="2016-06" db="EMBL/GenBank/DDBJ databases">
        <title>Complete genome sequence of Actinoalloteichus fjordicus DSM 46855 (=ADI127-17), type strain of the new species Actinoalloteichus fjordicus.</title>
        <authorList>
            <person name="Ruckert C."/>
            <person name="Nouioui I."/>
            <person name="Willmese J."/>
            <person name="van Wezel G."/>
            <person name="Klenk H.-P."/>
            <person name="Kalinowski J."/>
            <person name="Zotchev S.B."/>
        </authorList>
    </citation>
    <scope>NUCLEOTIDE SEQUENCE [LARGE SCALE GENOMIC DNA]</scope>
    <source>
        <strain evidence="13">ADI127-7</strain>
    </source>
</reference>
<dbReference type="InterPro" id="IPR036318">
    <property type="entry name" value="FAD-bd_PCMH-like_sf"/>
</dbReference>
<dbReference type="Pfam" id="PF01565">
    <property type="entry name" value="FAD_binding_4"/>
    <property type="match status" value="1"/>
</dbReference>
<evidence type="ECO:0000256" key="3">
    <source>
        <dbReference type="ARBA" id="ARBA00005012"/>
    </source>
</evidence>
<evidence type="ECO:0000256" key="1">
    <source>
        <dbReference type="ARBA" id="ARBA00001139"/>
    </source>
</evidence>
<evidence type="ECO:0000313" key="13">
    <source>
        <dbReference type="Proteomes" id="UP000185511"/>
    </source>
</evidence>
<feature type="compositionally biased region" description="Basic and acidic residues" evidence="10">
    <location>
        <begin position="515"/>
        <end position="525"/>
    </location>
</feature>
<keyword evidence="8 9" id="KW-0560">Oxidoreductase</keyword>